<dbReference type="Pfam" id="PF00692">
    <property type="entry name" value="dUTPase"/>
    <property type="match status" value="1"/>
</dbReference>
<dbReference type="PANTHER" id="PTHR11241:SF0">
    <property type="entry name" value="DEOXYURIDINE 5'-TRIPHOSPHATE NUCLEOTIDOHYDROLASE"/>
    <property type="match status" value="1"/>
</dbReference>
<name>A0A1R1MLR1_9BACT</name>
<evidence type="ECO:0000256" key="4">
    <source>
        <dbReference type="ARBA" id="ARBA00023080"/>
    </source>
</evidence>
<accession>A0A1R1MLR1</accession>
<dbReference type="GO" id="GO:0004170">
    <property type="term" value="F:dUTP diphosphatase activity"/>
    <property type="evidence" value="ECO:0007669"/>
    <property type="project" value="UniProtKB-EC"/>
</dbReference>
<keyword evidence="4" id="KW-0546">Nucleotide metabolism</keyword>
<keyword evidence="8" id="KW-1185">Reference proteome</keyword>
<evidence type="ECO:0000313" key="7">
    <source>
        <dbReference type="EMBL" id="OMH40634.1"/>
    </source>
</evidence>
<comment type="similarity">
    <text evidence="1">Belongs to the dUTPase family.</text>
</comment>
<dbReference type="InterPro" id="IPR029054">
    <property type="entry name" value="dUTPase-like"/>
</dbReference>
<proteinExistence type="inferred from homology"/>
<comment type="catalytic activity">
    <reaction evidence="5">
        <text>dUTP + H2O = dUMP + diphosphate + H(+)</text>
        <dbReference type="Rhea" id="RHEA:10248"/>
        <dbReference type="ChEBI" id="CHEBI:15377"/>
        <dbReference type="ChEBI" id="CHEBI:15378"/>
        <dbReference type="ChEBI" id="CHEBI:33019"/>
        <dbReference type="ChEBI" id="CHEBI:61555"/>
        <dbReference type="ChEBI" id="CHEBI:246422"/>
        <dbReference type="EC" id="3.6.1.23"/>
    </reaction>
</comment>
<evidence type="ECO:0000256" key="2">
    <source>
        <dbReference type="ARBA" id="ARBA00012379"/>
    </source>
</evidence>
<dbReference type="CDD" id="cd07557">
    <property type="entry name" value="trimeric_dUTPase"/>
    <property type="match status" value="1"/>
</dbReference>
<dbReference type="InterPro" id="IPR036157">
    <property type="entry name" value="dUTPase-like_sf"/>
</dbReference>
<evidence type="ECO:0000256" key="1">
    <source>
        <dbReference type="ARBA" id="ARBA00006581"/>
    </source>
</evidence>
<reference evidence="7 8" key="1">
    <citation type="submission" date="2016-10" db="EMBL/GenBank/DDBJ databases">
        <title>Genome sequence of a sulfur-reducing bacterium Desulfurobacterium indicum K6013.</title>
        <authorList>
            <person name="Cao J."/>
            <person name="Shao Z."/>
            <person name="Alain K."/>
            <person name="Jebbar M."/>
        </authorList>
    </citation>
    <scope>NUCLEOTIDE SEQUENCE [LARGE SCALE GENOMIC DNA]</scope>
    <source>
        <strain evidence="7 8">K6013</strain>
    </source>
</reference>
<dbReference type="RefSeq" id="WP_076712891.1">
    <property type="nucleotide sequence ID" value="NZ_MOEN01000012.1"/>
</dbReference>
<comment type="caution">
    <text evidence="7">The sequence shown here is derived from an EMBL/GenBank/DDBJ whole genome shotgun (WGS) entry which is preliminary data.</text>
</comment>
<dbReference type="InterPro" id="IPR008181">
    <property type="entry name" value="dUTPase"/>
</dbReference>
<gene>
    <name evidence="7" type="ORF">BLW93_04375</name>
</gene>
<evidence type="ECO:0000256" key="3">
    <source>
        <dbReference type="ARBA" id="ARBA00022801"/>
    </source>
</evidence>
<dbReference type="InterPro" id="IPR033704">
    <property type="entry name" value="dUTPase_trimeric"/>
</dbReference>
<dbReference type="STRING" id="1914305.BLW93_04375"/>
<dbReference type="EC" id="3.6.1.23" evidence="2"/>
<dbReference type="Gene3D" id="2.70.40.10">
    <property type="match status" value="1"/>
</dbReference>
<protein>
    <recommendedName>
        <fullName evidence="2">dUTP diphosphatase</fullName>
        <ecNumber evidence="2">3.6.1.23</ecNumber>
    </recommendedName>
</protein>
<feature type="domain" description="dUTPase-like" evidence="6">
    <location>
        <begin position="162"/>
        <end position="286"/>
    </location>
</feature>
<dbReference type="GO" id="GO:0006226">
    <property type="term" value="P:dUMP biosynthetic process"/>
    <property type="evidence" value="ECO:0007669"/>
    <property type="project" value="InterPro"/>
</dbReference>
<evidence type="ECO:0000313" key="8">
    <source>
        <dbReference type="Proteomes" id="UP000187408"/>
    </source>
</evidence>
<evidence type="ECO:0000256" key="5">
    <source>
        <dbReference type="ARBA" id="ARBA00047686"/>
    </source>
</evidence>
<keyword evidence="3" id="KW-0378">Hydrolase</keyword>
<dbReference type="GO" id="GO:0000287">
    <property type="term" value="F:magnesium ion binding"/>
    <property type="evidence" value="ECO:0007669"/>
    <property type="project" value="InterPro"/>
</dbReference>
<organism evidence="7 8">
    <name type="scientific">Desulfurobacterium indicum</name>
    <dbReference type="NCBI Taxonomy" id="1914305"/>
    <lineage>
        <taxon>Bacteria</taxon>
        <taxon>Pseudomonadati</taxon>
        <taxon>Aquificota</taxon>
        <taxon>Aquificia</taxon>
        <taxon>Desulfurobacteriales</taxon>
        <taxon>Desulfurobacteriaceae</taxon>
        <taxon>Desulfurobacterium</taxon>
    </lineage>
</organism>
<dbReference type="OrthoDB" id="9809956at2"/>
<dbReference type="PANTHER" id="PTHR11241">
    <property type="entry name" value="DEOXYURIDINE 5'-TRIPHOSPHATE NUCLEOTIDOHYDROLASE"/>
    <property type="match status" value="1"/>
</dbReference>
<dbReference type="Proteomes" id="UP000187408">
    <property type="component" value="Unassembled WGS sequence"/>
</dbReference>
<dbReference type="SUPFAM" id="SSF51283">
    <property type="entry name" value="dUTPase-like"/>
    <property type="match status" value="1"/>
</dbReference>
<dbReference type="AlphaFoldDB" id="A0A1R1MLR1"/>
<dbReference type="EMBL" id="MOEN01000012">
    <property type="protein sequence ID" value="OMH40634.1"/>
    <property type="molecule type" value="Genomic_DNA"/>
</dbReference>
<evidence type="ECO:0000259" key="6">
    <source>
        <dbReference type="Pfam" id="PF00692"/>
    </source>
</evidence>
<sequence length="287" mass="32420">MSKFSWGAGWVYVRGTRIAFDDRFLDVAVKLHDIFGGKIEREENHFVLSLPAFPSVDKVDIEFVKGAFEAGGVWGNKSVFIPLISSFESEMEEILSPFFSIKTKEGFFLNGDGAILFLHAIYDESLGECSNYHFEKFLSFLFGAPWQRSYVEVAVEDGGILPFKKRVSDSGWDLHLVELIKREGNIYFFDTKVKVKPPAGYYLDLVPRSSIFKSGFMLANSVGIIDMTYRGTIKVPLVKVNSKAPEPELPWRAVQLIPRRYYPLEIRQVASLDETLRGEGGFGSTGR</sequence>
<dbReference type="GO" id="GO:0046081">
    <property type="term" value="P:dUTP catabolic process"/>
    <property type="evidence" value="ECO:0007669"/>
    <property type="project" value="InterPro"/>
</dbReference>